<dbReference type="eggNOG" id="ENOG5032U2V">
    <property type="taxonomic scope" value="Bacteria"/>
</dbReference>
<evidence type="ECO:0000313" key="2">
    <source>
        <dbReference type="Proteomes" id="UP000025047"/>
    </source>
</evidence>
<protein>
    <submittedName>
        <fullName evidence="1">GTA protein</fullName>
    </submittedName>
</protein>
<sequence length="136" mass="14137">MSYAMAEALQVAIHARLTAHAPLTDLLGDAIYDALPAGPLPPLYAVLGADKARDRSDATAAGAAHDFTISVIGDAAGFRAAKRAAAAICDALSGPPPDLARGRLVGIWFVRARARRSGSGDARRVDLTFRARSDEG</sequence>
<dbReference type="AlphaFoldDB" id="A0A017HGZ8"/>
<dbReference type="Proteomes" id="UP000025047">
    <property type="component" value="Unassembled WGS sequence"/>
</dbReference>
<dbReference type="Pfam" id="PF11367">
    <property type="entry name" value="Tail_completion_gp17"/>
    <property type="match status" value="1"/>
</dbReference>
<dbReference type="RefSeq" id="WP_017929463.1">
    <property type="nucleotide sequence ID" value="NZ_KB823001.1"/>
</dbReference>
<keyword evidence="2" id="KW-1185">Reference proteome</keyword>
<name>A0A017HGZ8_9RHOB</name>
<proteinExistence type="predicted"/>
<dbReference type="InterPro" id="IPR053745">
    <property type="entry name" value="Viral_Tail_Comp_sf"/>
</dbReference>
<dbReference type="EMBL" id="APGJ01000001">
    <property type="protein sequence ID" value="EYD73797.1"/>
    <property type="molecule type" value="Genomic_DNA"/>
</dbReference>
<comment type="caution">
    <text evidence="1">The sequence shown here is derived from an EMBL/GenBank/DDBJ whole genome shotgun (WGS) entry which is preliminary data.</text>
</comment>
<reference evidence="1 2" key="1">
    <citation type="submission" date="2013-03" db="EMBL/GenBank/DDBJ databases">
        <authorList>
            <person name="Fiebig A."/>
            <person name="Goeker M."/>
            <person name="Klenk H.-P.P."/>
        </authorList>
    </citation>
    <scope>NUCLEOTIDE SEQUENCE [LARGE SCALE GENOMIC DNA]</scope>
    <source>
        <strain evidence="1 2">DSM 17492</strain>
    </source>
</reference>
<dbReference type="STRING" id="1122180.Lokhon_00353"/>
<accession>A0A017HGZ8</accession>
<dbReference type="PATRIC" id="fig|1122180.6.peg.358"/>
<dbReference type="InterPro" id="IPR021508">
    <property type="entry name" value="Gp17-like"/>
</dbReference>
<dbReference type="HOGENOM" id="CLU_126531_0_1_5"/>
<organism evidence="1 2">
    <name type="scientific">Limimaricola hongkongensis DSM 17492</name>
    <dbReference type="NCBI Taxonomy" id="1122180"/>
    <lineage>
        <taxon>Bacteria</taxon>
        <taxon>Pseudomonadati</taxon>
        <taxon>Pseudomonadota</taxon>
        <taxon>Alphaproteobacteria</taxon>
        <taxon>Rhodobacterales</taxon>
        <taxon>Paracoccaceae</taxon>
        <taxon>Limimaricola</taxon>
    </lineage>
</organism>
<evidence type="ECO:0000313" key="1">
    <source>
        <dbReference type="EMBL" id="EYD73797.1"/>
    </source>
</evidence>
<gene>
    <name evidence="1" type="ORF">Lokhon_00353</name>
</gene>
<dbReference type="Gene3D" id="3.30.2000.30">
    <property type="match status" value="1"/>
</dbReference>
<dbReference type="OrthoDB" id="7644395at2"/>